<organism evidence="3 4">
    <name type="scientific">Halospina denitrificans</name>
    <dbReference type="NCBI Taxonomy" id="332522"/>
    <lineage>
        <taxon>Bacteria</taxon>
        <taxon>Pseudomonadati</taxon>
        <taxon>Pseudomonadota</taxon>
        <taxon>Gammaproteobacteria</taxon>
        <taxon>Halospina</taxon>
    </lineage>
</organism>
<dbReference type="PANTHER" id="PTHR38731">
    <property type="entry name" value="LIPL45-RELATED LIPOPROTEIN-RELATED"/>
    <property type="match status" value="1"/>
</dbReference>
<proteinExistence type="predicted"/>
<evidence type="ECO:0000313" key="3">
    <source>
        <dbReference type="EMBL" id="TDT38619.1"/>
    </source>
</evidence>
<dbReference type="CDD" id="cd00118">
    <property type="entry name" value="LysM"/>
    <property type="match status" value="1"/>
</dbReference>
<dbReference type="EMBL" id="SOAX01000006">
    <property type="protein sequence ID" value="TDT38619.1"/>
    <property type="molecule type" value="Genomic_DNA"/>
</dbReference>
<reference evidence="3 4" key="1">
    <citation type="submission" date="2019-03" db="EMBL/GenBank/DDBJ databases">
        <title>Genomic Encyclopedia of Type Strains, Phase IV (KMG-IV): sequencing the most valuable type-strain genomes for metagenomic binning, comparative biology and taxonomic classification.</title>
        <authorList>
            <person name="Goeker M."/>
        </authorList>
    </citation>
    <scope>NUCLEOTIDE SEQUENCE [LARGE SCALE GENOMIC DNA]</scope>
    <source>
        <strain evidence="3 4">DSM 15505</strain>
    </source>
</reference>
<keyword evidence="4" id="KW-1185">Reference proteome</keyword>
<evidence type="ECO:0000256" key="1">
    <source>
        <dbReference type="SAM" id="SignalP"/>
    </source>
</evidence>
<dbReference type="Pfam" id="PF04773">
    <property type="entry name" value="FecR"/>
    <property type="match status" value="1"/>
</dbReference>
<dbReference type="OrthoDB" id="9813091at2"/>
<dbReference type="Proteomes" id="UP000295830">
    <property type="component" value="Unassembled WGS sequence"/>
</dbReference>
<feature type="chain" id="PRO_5020453436" evidence="1">
    <location>
        <begin position="32"/>
        <end position="292"/>
    </location>
</feature>
<sequence length="292" mass="31832">MRYKAVRRRLEPMTAMLLLLMALAGTQTALARGSTSTELETAPPVPERSGDWTYTVRPGDSLTGISDRLLGAGRGQKDLVSYNNISTQHPLRPGAALKIPLTWLERSPRPARATSVTGTVFLHPHPATEPQELGVGDRLNVGDEVRTTDGQAIVELADGSILKIERHSRITFDRLTQYGRSGMVDIRLNLERGRVNTDVEPFEHRGSRFEIETPSAVAAVRGTAFSLESGSGGTLLEVREGEVWFGDGEKQKTVHAGYSAIHGSNVAQSLARLKPPREYLRTMTPSAILSGQ</sequence>
<dbReference type="InterPro" id="IPR018392">
    <property type="entry name" value="LysM"/>
</dbReference>
<accession>A0A4R7JPC5</accession>
<dbReference type="Gene3D" id="2.60.120.1440">
    <property type="match status" value="1"/>
</dbReference>
<feature type="signal peptide" evidence="1">
    <location>
        <begin position="1"/>
        <end position="31"/>
    </location>
</feature>
<name>A0A4R7JPC5_9GAMM</name>
<dbReference type="PROSITE" id="PS51782">
    <property type="entry name" value="LYSM"/>
    <property type="match status" value="1"/>
</dbReference>
<comment type="caution">
    <text evidence="3">The sequence shown here is derived from an EMBL/GenBank/DDBJ whole genome shotgun (WGS) entry which is preliminary data.</text>
</comment>
<dbReference type="InterPro" id="IPR036779">
    <property type="entry name" value="LysM_dom_sf"/>
</dbReference>
<dbReference type="SMART" id="SM00257">
    <property type="entry name" value="LysM"/>
    <property type="match status" value="1"/>
</dbReference>
<protein>
    <submittedName>
        <fullName evidence="3">FecR family protein</fullName>
    </submittedName>
</protein>
<dbReference type="SUPFAM" id="SSF54106">
    <property type="entry name" value="LysM domain"/>
    <property type="match status" value="1"/>
</dbReference>
<feature type="domain" description="LysM" evidence="2">
    <location>
        <begin position="52"/>
        <end position="99"/>
    </location>
</feature>
<dbReference type="Gene3D" id="3.10.350.10">
    <property type="entry name" value="LysM domain"/>
    <property type="match status" value="1"/>
</dbReference>
<evidence type="ECO:0000313" key="4">
    <source>
        <dbReference type="Proteomes" id="UP000295830"/>
    </source>
</evidence>
<evidence type="ECO:0000259" key="2">
    <source>
        <dbReference type="PROSITE" id="PS51782"/>
    </source>
</evidence>
<dbReference type="InterPro" id="IPR006860">
    <property type="entry name" value="FecR"/>
</dbReference>
<dbReference type="AlphaFoldDB" id="A0A4R7JPC5"/>
<keyword evidence="1" id="KW-0732">Signal</keyword>
<dbReference type="Pfam" id="PF01476">
    <property type="entry name" value="LysM"/>
    <property type="match status" value="1"/>
</dbReference>
<gene>
    <name evidence="3" type="ORF">DES49_2602</name>
</gene>